<dbReference type="InterPro" id="IPR050271">
    <property type="entry name" value="UDP-glycosyltransferase"/>
</dbReference>
<reference evidence="14" key="1">
    <citation type="submission" date="2022-10" db="EMBL/GenBank/DDBJ databases">
        <title>Genome assembly of Pristionchus species.</title>
        <authorList>
            <person name="Yoshida K."/>
            <person name="Sommer R.J."/>
        </authorList>
    </citation>
    <scope>NUCLEOTIDE SEQUENCE [LARGE SCALE GENOMIC DNA]</scope>
    <source>
        <strain evidence="14">RS5460</strain>
    </source>
</reference>
<keyword evidence="4" id="KW-0328">Glycosyltransferase</keyword>
<evidence type="ECO:0000256" key="1">
    <source>
        <dbReference type="ARBA" id="ARBA00004167"/>
    </source>
</evidence>
<evidence type="ECO:0000256" key="9">
    <source>
        <dbReference type="ARBA" id="ARBA00023136"/>
    </source>
</evidence>
<comment type="catalytic activity">
    <reaction evidence="10">
        <text>glucuronate acceptor + UDP-alpha-D-glucuronate = acceptor beta-D-glucuronoside + UDP + H(+)</text>
        <dbReference type="Rhea" id="RHEA:21032"/>
        <dbReference type="ChEBI" id="CHEBI:15378"/>
        <dbReference type="ChEBI" id="CHEBI:58052"/>
        <dbReference type="ChEBI" id="CHEBI:58223"/>
        <dbReference type="ChEBI" id="CHEBI:132367"/>
        <dbReference type="ChEBI" id="CHEBI:132368"/>
        <dbReference type="EC" id="2.4.1.17"/>
    </reaction>
</comment>
<gene>
    <name evidence="13" type="ORF">PMAYCL1PPCAC_07575</name>
</gene>
<feature type="transmembrane region" description="Helical" evidence="11">
    <location>
        <begin position="492"/>
        <end position="516"/>
    </location>
</feature>
<evidence type="ECO:0000256" key="12">
    <source>
        <dbReference type="SAM" id="SignalP"/>
    </source>
</evidence>
<feature type="non-terminal residue" evidence="13">
    <location>
        <position position="1"/>
    </location>
</feature>
<evidence type="ECO:0000313" key="14">
    <source>
        <dbReference type="Proteomes" id="UP001328107"/>
    </source>
</evidence>
<keyword evidence="5" id="KW-0808">Transferase</keyword>
<dbReference type="EMBL" id="BTRK01000002">
    <property type="protein sequence ID" value="GMR37380.1"/>
    <property type="molecule type" value="Genomic_DNA"/>
</dbReference>
<dbReference type="FunFam" id="3.40.50.2000:FF:000038">
    <property type="entry name" value="UDP-GlucuronosylTransferase"/>
    <property type="match status" value="1"/>
</dbReference>
<feature type="signal peptide" evidence="12">
    <location>
        <begin position="1"/>
        <end position="18"/>
    </location>
</feature>
<dbReference type="InterPro" id="IPR002213">
    <property type="entry name" value="UDP_glucos_trans"/>
</dbReference>
<evidence type="ECO:0000256" key="2">
    <source>
        <dbReference type="ARBA" id="ARBA00009995"/>
    </source>
</evidence>
<evidence type="ECO:0000256" key="8">
    <source>
        <dbReference type="ARBA" id="ARBA00022989"/>
    </source>
</evidence>
<dbReference type="CDD" id="cd03784">
    <property type="entry name" value="GT1_Gtf-like"/>
    <property type="match status" value="1"/>
</dbReference>
<keyword evidence="9 11" id="KW-0472">Membrane</keyword>
<evidence type="ECO:0000256" key="10">
    <source>
        <dbReference type="ARBA" id="ARBA00047475"/>
    </source>
</evidence>
<evidence type="ECO:0000256" key="11">
    <source>
        <dbReference type="SAM" id="Phobius"/>
    </source>
</evidence>
<accession>A0AAN4ZI53</accession>
<keyword evidence="6 11" id="KW-0812">Transmembrane</keyword>
<protein>
    <recommendedName>
        <fullName evidence="3">glucuronosyltransferase</fullName>
        <ecNumber evidence="3">2.4.1.17</ecNumber>
    </recommendedName>
</protein>
<dbReference type="Gene3D" id="3.40.50.2000">
    <property type="entry name" value="Glycogen Phosphorylase B"/>
    <property type="match status" value="1"/>
</dbReference>
<sequence length="527" mass="59574">RMLRFLSILLSSFLVIHSYKILVYSPKFGHSHSNYMGRIADILSEAGHDVSTIVSVIDPEVKDGTKLSKIIRVQPSEATSSMYTEMTKAKGDMFELNNFNPIASYFMGDFFGKLFAIQCKSLLEEPGLVEELKNEKFDVFFNEHFDMCGVGLTHLIKPRSLISVAASTAFGPQLEEFGIPAALSYDPSLYVSKMNVHSMWDRIVNIYGDFVVRLMFNSMRTHVQALYKEKFGSDFPTMEQISSNSAYVFTNSEPLIDFAVPTMSKVIPIGGIGAKEPMKLSEDWEKILAKREKTILLSFGTIAKSAYLPVNVKQSIIETIRALPHVTFIWKYEVDDDFTRDHASKLENLVLTKWMPQVDLLAHPNLSLFITHGGMGSTQETALRGIPGIFIPLFGDQPRNAGMMEYNGFGKVLDKREITNSAKFIAVIKEVLENKSYRDNARRVSAMLHKRPFTAREQLIKYTEFAAEFGPSKALRPQSHDMNWIEYHNVDIILVGIAFAFLTLLVTLKIGIRLFGRLIQVTKTKKD</sequence>
<dbReference type="SUPFAM" id="SSF53756">
    <property type="entry name" value="UDP-Glycosyltransferase/glycogen phosphorylase"/>
    <property type="match status" value="1"/>
</dbReference>
<name>A0AAN4ZI53_9BILA</name>
<organism evidence="13 14">
    <name type="scientific">Pristionchus mayeri</name>
    <dbReference type="NCBI Taxonomy" id="1317129"/>
    <lineage>
        <taxon>Eukaryota</taxon>
        <taxon>Metazoa</taxon>
        <taxon>Ecdysozoa</taxon>
        <taxon>Nematoda</taxon>
        <taxon>Chromadorea</taxon>
        <taxon>Rhabditida</taxon>
        <taxon>Rhabditina</taxon>
        <taxon>Diplogasteromorpha</taxon>
        <taxon>Diplogasteroidea</taxon>
        <taxon>Neodiplogasteridae</taxon>
        <taxon>Pristionchus</taxon>
    </lineage>
</organism>
<comment type="caution">
    <text evidence="13">The sequence shown here is derived from an EMBL/GenBank/DDBJ whole genome shotgun (WGS) entry which is preliminary data.</text>
</comment>
<proteinExistence type="inferred from homology"/>
<evidence type="ECO:0000256" key="3">
    <source>
        <dbReference type="ARBA" id="ARBA00012544"/>
    </source>
</evidence>
<dbReference type="PANTHER" id="PTHR48043">
    <property type="entry name" value="EG:EG0003.4 PROTEIN-RELATED"/>
    <property type="match status" value="1"/>
</dbReference>
<evidence type="ECO:0000313" key="13">
    <source>
        <dbReference type="EMBL" id="GMR37380.1"/>
    </source>
</evidence>
<dbReference type="Pfam" id="PF00201">
    <property type="entry name" value="UDPGT"/>
    <property type="match status" value="1"/>
</dbReference>
<dbReference type="Proteomes" id="UP001328107">
    <property type="component" value="Unassembled WGS sequence"/>
</dbReference>
<evidence type="ECO:0000256" key="7">
    <source>
        <dbReference type="ARBA" id="ARBA00022729"/>
    </source>
</evidence>
<keyword evidence="8 11" id="KW-1133">Transmembrane helix</keyword>
<comment type="similarity">
    <text evidence="2">Belongs to the UDP-glycosyltransferase family.</text>
</comment>
<dbReference type="AlphaFoldDB" id="A0AAN4ZI53"/>
<evidence type="ECO:0000256" key="6">
    <source>
        <dbReference type="ARBA" id="ARBA00022692"/>
    </source>
</evidence>
<comment type="subcellular location">
    <subcellularLocation>
        <location evidence="1">Membrane</location>
        <topology evidence="1">Single-pass membrane protein</topology>
    </subcellularLocation>
</comment>
<dbReference type="EC" id="2.4.1.17" evidence="3"/>
<dbReference type="PANTHER" id="PTHR48043:SF23">
    <property type="entry name" value="UDP-GLUCURONOSYLTRANSFERASE"/>
    <property type="match status" value="1"/>
</dbReference>
<evidence type="ECO:0000256" key="4">
    <source>
        <dbReference type="ARBA" id="ARBA00022676"/>
    </source>
</evidence>
<keyword evidence="14" id="KW-1185">Reference proteome</keyword>
<dbReference type="GO" id="GO:0015020">
    <property type="term" value="F:glucuronosyltransferase activity"/>
    <property type="evidence" value="ECO:0007669"/>
    <property type="project" value="UniProtKB-EC"/>
</dbReference>
<dbReference type="GO" id="GO:0016020">
    <property type="term" value="C:membrane"/>
    <property type="evidence" value="ECO:0007669"/>
    <property type="project" value="UniProtKB-SubCell"/>
</dbReference>
<feature type="chain" id="PRO_5043036869" description="glucuronosyltransferase" evidence="12">
    <location>
        <begin position="19"/>
        <end position="527"/>
    </location>
</feature>
<keyword evidence="7 12" id="KW-0732">Signal</keyword>
<evidence type="ECO:0000256" key="5">
    <source>
        <dbReference type="ARBA" id="ARBA00022679"/>
    </source>
</evidence>